<dbReference type="AlphaFoldDB" id="A0A291MUG0"/>
<proteinExistence type="predicted"/>
<dbReference type="InterPro" id="IPR002575">
    <property type="entry name" value="Aminoglycoside_PTrfase"/>
</dbReference>
<sequence>MRLGLSQALADRAICGHQWWMDGVVQSDDWEKIGEGASAEVWALDDRRVLKLFRADVNDVPIALEQAAGQWADAQGLAVARPSGRIRLDGREGIMFERVHGIDMLTAILRKPFRMWRLIARMARLQAQMHRMPGSEILPRQIDVLRHRIQRSQAGDAAIQQAWRLAEILPTGDRLTHGDFHPGNLLLAERGMVVIDWAQASSGMPAADVARTELLLRFAGAGRKGASPLAALITAHWYRHCYKRYSGLSTAAINAWRLPVAVAWYRGQAGLPQERLARWIGRLVHAQPQ</sequence>
<reference evidence="2 3" key="1">
    <citation type="submission" date="2017-10" db="EMBL/GenBank/DDBJ databases">
        <title>Sphingobium yanoikuyae S72.</title>
        <authorList>
            <person name="Sanchez E."/>
            <person name="Bustos P."/>
            <person name="Mendoza P."/>
            <person name="Guo X."/>
            <person name="Mendoza A."/>
        </authorList>
    </citation>
    <scope>NUCLEOTIDE SEQUENCE [LARGE SCALE GENOMIC DNA]</scope>
    <source>
        <strain evidence="2 3">S72</strain>
    </source>
</reference>
<dbReference type="Proteomes" id="UP000219422">
    <property type="component" value="Chromosome"/>
</dbReference>
<evidence type="ECO:0000313" key="2">
    <source>
        <dbReference type="EMBL" id="ATI78568.1"/>
    </source>
</evidence>
<keyword evidence="2" id="KW-0808">Transferase</keyword>
<dbReference type="Pfam" id="PF01636">
    <property type="entry name" value="APH"/>
    <property type="match status" value="1"/>
</dbReference>
<protein>
    <submittedName>
        <fullName evidence="2">Aminoglycoside phosphotransferase</fullName>
    </submittedName>
</protein>
<evidence type="ECO:0000259" key="1">
    <source>
        <dbReference type="Pfam" id="PF01636"/>
    </source>
</evidence>
<evidence type="ECO:0000313" key="3">
    <source>
        <dbReference type="Proteomes" id="UP000219422"/>
    </source>
</evidence>
<gene>
    <name evidence="2" type="ORF">A6768_00205</name>
</gene>
<dbReference type="Gene3D" id="3.90.1200.10">
    <property type="match status" value="1"/>
</dbReference>
<feature type="domain" description="Aminoglycoside phosphotransferase" evidence="1">
    <location>
        <begin position="30"/>
        <end position="212"/>
    </location>
</feature>
<accession>A0A291MUG0</accession>
<dbReference type="GO" id="GO:0016740">
    <property type="term" value="F:transferase activity"/>
    <property type="evidence" value="ECO:0007669"/>
    <property type="project" value="UniProtKB-KW"/>
</dbReference>
<organism evidence="2 3">
    <name type="scientific">Sphingobium yanoikuyae</name>
    <name type="common">Sphingomonas yanoikuyae</name>
    <dbReference type="NCBI Taxonomy" id="13690"/>
    <lineage>
        <taxon>Bacteria</taxon>
        <taxon>Pseudomonadati</taxon>
        <taxon>Pseudomonadota</taxon>
        <taxon>Alphaproteobacteria</taxon>
        <taxon>Sphingomonadales</taxon>
        <taxon>Sphingomonadaceae</taxon>
        <taxon>Sphingobium</taxon>
    </lineage>
</organism>
<dbReference type="KEGG" id="sya:A6768_00205"/>
<dbReference type="SUPFAM" id="SSF56112">
    <property type="entry name" value="Protein kinase-like (PK-like)"/>
    <property type="match status" value="1"/>
</dbReference>
<name>A0A291MUG0_SPHYA</name>
<dbReference type="InterPro" id="IPR011009">
    <property type="entry name" value="Kinase-like_dom_sf"/>
</dbReference>
<dbReference type="EMBL" id="CP023741">
    <property type="protein sequence ID" value="ATI78568.1"/>
    <property type="molecule type" value="Genomic_DNA"/>
</dbReference>